<dbReference type="HOGENOM" id="CLU_2775909_0_0_1"/>
<dbReference type="Proteomes" id="UP000016933">
    <property type="component" value="Unassembled WGS sequence"/>
</dbReference>
<gene>
    <name evidence="1" type="ORF">DOTSEDRAFT_72878</name>
</gene>
<protein>
    <submittedName>
        <fullName evidence="1">Uncharacterized protein</fullName>
    </submittedName>
</protein>
<feature type="non-terminal residue" evidence="1">
    <location>
        <position position="1"/>
    </location>
</feature>
<reference evidence="2" key="1">
    <citation type="journal article" date="2012" name="PLoS Genet.">
        <title>The genomes of the fungal plant pathogens Cladosporium fulvum and Dothistroma septosporum reveal adaptation to different hosts and lifestyles but also signatures of common ancestry.</title>
        <authorList>
            <person name="de Wit P.J.G.M."/>
            <person name="van der Burgt A."/>
            <person name="Oekmen B."/>
            <person name="Stergiopoulos I."/>
            <person name="Abd-Elsalam K.A."/>
            <person name="Aerts A.L."/>
            <person name="Bahkali A.H."/>
            <person name="Beenen H.G."/>
            <person name="Chettri P."/>
            <person name="Cox M.P."/>
            <person name="Datema E."/>
            <person name="de Vries R.P."/>
            <person name="Dhillon B."/>
            <person name="Ganley A.R."/>
            <person name="Griffiths S.A."/>
            <person name="Guo Y."/>
            <person name="Hamelin R.C."/>
            <person name="Henrissat B."/>
            <person name="Kabir M.S."/>
            <person name="Jashni M.K."/>
            <person name="Kema G."/>
            <person name="Klaubauf S."/>
            <person name="Lapidus A."/>
            <person name="Levasseur A."/>
            <person name="Lindquist E."/>
            <person name="Mehrabi R."/>
            <person name="Ohm R.A."/>
            <person name="Owen T.J."/>
            <person name="Salamov A."/>
            <person name="Schwelm A."/>
            <person name="Schijlen E."/>
            <person name="Sun H."/>
            <person name="van den Burg H.A."/>
            <person name="van Ham R.C.H.J."/>
            <person name="Zhang S."/>
            <person name="Goodwin S.B."/>
            <person name="Grigoriev I.V."/>
            <person name="Collemare J."/>
            <person name="Bradshaw R.E."/>
        </authorList>
    </citation>
    <scope>NUCLEOTIDE SEQUENCE [LARGE SCALE GENOMIC DNA]</scope>
    <source>
        <strain evidence="2">NZE10 / CBS 128990</strain>
    </source>
</reference>
<reference evidence="1 2" key="2">
    <citation type="journal article" date="2012" name="PLoS Pathog.">
        <title>Diverse lifestyles and strategies of plant pathogenesis encoded in the genomes of eighteen Dothideomycetes fungi.</title>
        <authorList>
            <person name="Ohm R.A."/>
            <person name="Feau N."/>
            <person name="Henrissat B."/>
            <person name="Schoch C.L."/>
            <person name="Horwitz B.A."/>
            <person name="Barry K.W."/>
            <person name="Condon B.J."/>
            <person name="Copeland A.C."/>
            <person name="Dhillon B."/>
            <person name="Glaser F."/>
            <person name="Hesse C.N."/>
            <person name="Kosti I."/>
            <person name="LaButti K."/>
            <person name="Lindquist E.A."/>
            <person name="Lucas S."/>
            <person name="Salamov A.A."/>
            <person name="Bradshaw R.E."/>
            <person name="Ciuffetti L."/>
            <person name="Hamelin R.C."/>
            <person name="Kema G.H.J."/>
            <person name="Lawrence C."/>
            <person name="Scott J.A."/>
            <person name="Spatafora J.W."/>
            <person name="Turgeon B.G."/>
            <person name="de Wit P.J.G.M."/>
            <person name="Zhong S."/>
            <person name="Goodwin S.B."/>
            <person name="Grigoriev I.V."/>
        </authorList>
    </citation>
    <scope>NUCLEOTIDE SEQUENCE [LARGE SCALE GENOMIC DNA]</scope>
    <source>
        <strain evidence="2">NZE10 / CBS 128990</strain>
    </source>
</reference>
<evidence type="ECO:0000313" key="2">
    <source>
        <dbReference type="Proteomes" id="UP000016933"/>
    </source>
</evidence>
<sequence>MPGFAETVLDFHEKYDDDASHPDIVDAGDWIVTAKVGKEIRAQQREQIAALGIRHWCKLYVSRRGGGTL</sequence>
<proteinExistence type="predicted"/>
<evidence type="ECO:0000313" key="1">
    <source>
        <dbReference type="EMBL" id="EME43666.1"/>
    </source>
</evidence>
<accession>M2YPW3</accession>
<organism evidence="1 2">
    <name type="scientific">Dothistroma septosporum (strain NZE10 / CBS 128990)</name>
    <name type="common">Red band needle blight fungus</name>
    <name type="synonym">Mycosphaerella pini</name>
    <dbReference type="NCBI Taxonomy" id="675120"/>
    <lineage>
        <taxon>Eukaryota</taxon>
        <taxon>Fungi</taxon>
        <taxon>Dikarya</taxon>
        <taxon>Ascomycota</taxon>
        <taxon>Pezizomycotina</taxon>
        <taxon>Dothideomycetes</taxon>
        <taxon>Dothideomycetidae</taxon>
        <taxon>Mycosphaerellales</taxon>
        <taxon>Mycosphaerellaceae</taxon>
        <taxon>Dothistroma</taxon>
    </lineage>
</organism>
<name>M2YPW3_DOTSN</name>
<dbReference type="EMBL" id="KB446540">
    <property type="protein sequence ID" value="EME43666.1"/>
    <property type="molecule type" value="Genomic_DNA"/>
</dbReference>
<dbReference type="AlphaFoldDB" id="M2YPW3"/>
<keyword evidence="2" id="KW-1185">Reference proteome</keyword>